<sequence>MIRFSLPTAILLMSLATCAWAVLPDWITAPPHNEHELFGIGEGHNLEQAQNAALKNIMGQLRTHISGSYSQEQQLVNDQFSERINQSVSSSIEQLPISQYKKLNNHQQGSSFYALVSVEKALLADTLAKQVETNLKKSSDTIDEKQLSGSGLEWWMKNRQSLLSQYASNNRYLEILALMGAEQKSLTTRQAKLGETIKATREQACLYVAGHPNSDLRLAFRNQIVESGIAADNPNCPYNLKLEDTTQARMLFNQHTVTLSLNVLLTQNNRPISNQNIVQTGKSVTSQDMAEKAAYSIIVGRVRQEGGEIITKLLLH</sequence>
<dbReference type="OrthoDB" id="6382403at2"/>
<dbReference type="Pfam" id="PF02169">
    <property type="entry name" value="LPP20"/>
    <property type="match status" value="1"/>
</dbReference>
<evidence type="ECO:0000313" key="3">
    <source>
        <dbReference type="EMBL" id="RDV24760.1"/>
    </source>
</evidence>
<organism evidence="3 4">
    <name type="scientific">Alteromonas aestuariivivens</name>
    <dbReference type="NCBI Taxonomy" id="1938339"/>
    <lineage>
        <taxon>Bacteria</taxon>
        <taxon>Pseudomonadati</taxon>
        <taxon>Pseudomonadota</taxon>
        <taxon>Gammaproteobacteria</taxon>
        <taxon>Alteromonadales</taxon>
        <taxon>Alteromonadaceae</taxon>
        <taxon>Alteromonas/Salinimonas group</taxon>
        <taxon>Alteromonas</taxon>
    </lineage>
</organism>
<evidence type="ECO:0000259" key="2">
    <source>
        <dbReference type="Pfam" id="PF02169"/>
    </source>
</evidence>
<feature type="chain" id="PRO_5017820211" description="Lipoprotein LPP20-like domain-containing protein" evidence="1">
    <location>
        <begin position="22"/>
        <end position="316"/>
    </location>
</feature>
<protein>
    <recommendedName>
        <fullName evidence="2">Lipoprotein LPP20-like domain-containing protein</fullName>
    </recommendedName>
</protein>
<keyword evidence="1" id="KW-0732">Signal</keyword>
<dbReference type="AlphaFoldDB" id="A0A3D8M595"/>
<reference evidence="4" key="1">
    <citation type="submission" date="2018-08" db="EMBL/GenBank/DDBJ databases">
        <authorList>
            <person name="Zhang J."/>
            <person name="Du Z.-J."/>
        </authorList>
    </citation>
    <scope>NUCLEOTIDE SEQUENCE [LARGE SCALE GENOMIC DNA]</scope>
    <source>
        <strain evidence="4">KCTC 52655</strain>
    </source>
</reference>
<feature type="signal peptide" evidence="1">
    <location>
        <begin position="1"/>
        <end position="21"/>
    </location>
</feature>
<feature type="domain" description="Lipoprotein LPP20-like" evidence="2">
    <location>
        <begin position="24"/>
        <end position="118"/>
    </location>
</feature>
<evidence type="ECO:0000313" key="4">
    <source>
        <dbReference type="Proteomes" id="UP000256561"/>
    </source>
</evidence>
<dbReference type="Gene3D" id="3.10.28.20">
    <property type="entry name" value="Acetamidase/Formamidase-like domains"/>
    <property type="match status" value="1"/>
</dbReference>
<name>A0A3D8M595_9ALTE</name>
<proteinExistence type="predicted"/>
<dbReference type="InterPro" id="IPR024952">
    <property type="entry name" value="LPP20-like_dom"/>
</dbReference>
<accession>A0A3D8M595</accession>
<dbReference type="EMBL" id="QRHA01000008">
    <property type="protein sequence ID" value="RDV24760.1"/>
    <property type="molecule type" value="Genomic_DNA"/>
</dbReference>
<dbReference type="RefSeq" id="WP_115593633.1">
    <property type="nucleotide sequence ID" value="NZ_QRHA01000008.1"/>
</dbReference>
<comment type="caution">
    <text evidence="3">The sequence shown here is derived from an EMBL/GenBank/DDBJ whole genome shotgun (WGS) entry which is preliminary data.</text>
</comment>
<evidence type="ECO:0000256" key="1">
    <source>
        <dbReference type="SAM" id="SignalP"/>
    </source>
</evidence>
<keyword evidence="4" id="KW-1185">Reference proteome</keyword>
<dbReference type="Proteomes" id="UP000256561">
    <property type="component" value="Unassembled WGS sequence"/>
</dbReference>
<gene>
    <name evidence="3" type="ORF">DXV75_11815</name>
</gene>